<dbReference type="InterPro" id="IPR019690">
    <property type="entry name" value="DUF2569"/>
</dbReference>
<dbReference type="Proteomes" id="UP001154322">
    <property type="component" value="Unassembled WGS sequence"/>
</dbReference>
<keyword evidence="3" id="KW-1185">Reference proteome</keyword>
<dbReference type="Pfam" id="PF10754">
    <property type="entry name" value="DUF2569"/>
    <property type="match status" value="1"/>
</dbReference>
<feature type="transmembrane region" description="Helical" evidence="1">
    <location>
        <begin position="77"/>
        <end position="101"/>
    </location>
</feature>
<reference evidence="2" key="1">
    <citation type="submission" date="2022-06" db="EMBL/GenBank/DDBJ databases">
        <authorList>
            <person name="Dietemann V."/>
            <person name="Ory F."/>
            <person name="Dainat B."/>
            <person name="Oberhansli S."/>
        </authorList>
    </citation>
    <scope>NUCLEOTIDE SEQUENCE</scope>
    <source>
        <strain evidence="2">Ena-SAMPLE-TAB-26-04-2022-14:26:32:270-5432</strain>
    </source>
</reference>
<evidence type="ECO:0000313" key="3">
    <source>
        <dbReference type="Proteomes" id="UP001154322"/>
    </source>
</evidence>
<keyword evidence="1" id="KW-1133">Transmembrane helix</keyword>
<keyword evidence="1" id="KW-0812">Transmembrane</keyword>
<dbReference type="EMBL" id="CALYLO010000003">
    <property type="protein sequence ID" value="CAH8245339.1"/>
    <property type="molecule type" value="Genomic_DNA"/>
</dbReference>
<name>A0ABN8U2M5_9BACL</name>
<sequence>MNANPRAGSPGEPPRPLQPLAPSYEGLSGWLIIVQIGLWLSLVMILHLLFSELFPIYQSNTWSLLTTPDSEYYHSMWSVLIIFETVANLLTLMLLVMVFLLFYRKKKLLPTMIIVLYIWNILSSFADYYLGSLIPAVQDADGAGTLTQLVRSSVVGVIWIMYFIRSKRVKATFVH</sequence>
<dbReference type="RefSeq" id="WP_213427000.1">
    <property type="nucleotide sequence ID" value="NZ_AP031286.1"/>
</dbReference>
<comment type="caution">
    <text evidence="2">The sequence shown here is derived from an EMBL/GenBank/DDBJ whole genome shotgun (WGS) entry which is preliminary data.</text>
</comment>
<accession>A0ABN8U2M5</accession>
<proteinExistence type="predicted"/>
<evidence type="ECO:0000256" key="1">
    <source>
        <dbReference type="SAM" id="Phobius"/>
    </source>
</evidence>
<feature type="transmembrane region" description="Helical" evidence="1">
    <location>
        <begin position="108"/>
        <end position="126"/>
    </location>
</feature>
<feature type="transmembrane region" description="Helical" evidence="1">
    <location>
        <begin position="30"/>
        <end position="57"/>
    </location>
</feature>
<organism evidence="2 3">
    <name type="scientific">Paenibacillus melissococcoides</name>
    <dbReference type="NCBI Taxonomy" id="2912268"/>
    <lineage>
        <taxon>Bacteria</taxon>
        <taxon>Bacillati</taxon>
        <taxon>Bacillota</taxon>
        <taxon>Bacilli</taxon>
        <taxon>Bacillales</taxon>
        <taxon>Paenibacillaceae</taxon>
        <taxon>Paenibacillus</taxon>
    </lineage>
</organism>
<evidence type="ECO:0000313" key="2">
    <source>
        <dbReference type="EMBL" id="CAH8245339.1"/>
    </source>
</evidence>
<feature type="transmembrane region" description="Helical" evidence="1">
    <location>
        <begin position="146"/>
        <end position="164"/>
    </location>
</feature>
<gene>
    <name evidence="2" type="ORF">WJ0W_002574</name>
</gene>
<protein>
    <submittedName>
        <fullName evidence="2">DUF2569 domain-containing protein</fullName>
    </submittedName>
</protein>
<keyword evidence="1" id="KW-0472">Membrane</keyword>